<organism evidence="1">
    <name type="scientific">Candidatus Kentrum sp. LPFa</name>
    <dbReference type="NCBI Taxonomy" id="2126335"/>
    <lineage>
        <taxon>Bacteria</taxon>
        <taxon>Pseudomonadati</taxon>
        <taxon>Pseudomonadota</taxon>
        <taxon>Gammaproteobacteria</taxon>
        <taxon>Candidatus Kentrum</taxon>
    </lineage>
</organism>
<dbReference type="EMBL" id="CAADFP010000505">
    <property type="protein sequence ID" value="VFK36175.1"/>
    <property type="molecule type" value="Genomic_DNA"/>
</dbReference>
<protein>
    <submittedName>
        <fullName evidence="1">Uncharacterized protein</fullName>
    </submittedName>
</protein>
<dbReference type="EMBL" id="CAADFM010000477">
    <property type="protein sequence ID" value="VFK25515.1"/>
    <property type="molecule type" value="Genomic_DNA"/>
</dbReference>
<dbReference type="AlphaFoldDB" id="A0A450X8A8"/>
<proteinExistence type="predicted"/>
<reference evidence="1" key="1">
    <citation type="submission" date="2019-02" db="EMBL/GenBank/DDBJ databases">
        <authorList>
            <person name="Gruber-Vodicka R. H."/>
            <person name="Seah K. B. B."/>
        </authorList>
    </citation>
    <scope>NUCLEOTIDE SEQUENCE</scope>
    <source>
        <strain evidence="1">BECK_S312</strain>
        <strain evidence="2">BECK_S426</strain>
    </source>
</reference>
<accession>A0A450X8A8</accession>
<gene>
    <name evidence="1" type="ORF">BECKLPF1236A_GA0070988_104771</name>
    <name evidence="2" type="ORF">BECKLPF1236C_GA0070990_105051</name>
</gene>
<name>A0A450X8A8_9GAMM</name>
<evidence type="ECO:0000313" key="2">
    <source>
        <dbReference type="EMBL" id="VFK36175.1"/>
    </source>
</evidence>
<evidence type="ECO:0000313" key="1">
    <source>
        <dbReference type="EMBL" id="VFK25515.1"/>
    </source>
</evidence>
<sequence>MAYSEFSIKMVKEEFGLGIVEHKDLFSGIEPAQIDEYIKGKLEENVPLALAINTEKARSEFIIAFVLLELRSSLKNRISLFSGIDFEVDREKRLTGFCYFIISLSSEQFFLTTPVVMVVEAKNENIIAGLGQCLAEMIASRLFNESEKNGVETIYGVVTTGSVWRFLKLTGNTAFIDKREYHIDAIDRIMGILAAMVNQQA</sequence>